<gene>
    <name evidence="2" type="ORF">ABEB36_007847</name>
</gene>
<evidence type="ECO:0000313" key="2">
    <source>
        <dbReference type="EMBL" id="KAL1502745.1"/>
    </source>
</evidence>
<evidence type="ECO:0000256" key="1">
    <source>
        <dbReference type="SAM" id="MobiDB-lite"/>
    </source>
</evidence>
<organism evidence="2 3">
    <name type="scientific">Hypothenemus hampei</name>
    <name type="common">Coffee berry borer</name>
    <dbReference type="NCBI Taxonomy" id="57062"/>
    <lineage>
        <taxon>Eukaryota</taxon>
        <taxon>Metazoa</taxon>
        <taxon>Ecdysozoa</taxon>
        <taxon>Arthropoda</taxon>
        <taxon>Hexapoda</taxon>
        <taxon>Insecta</taxon>
        <taxon>Pterygota</taxon>
        <taxon>Neoptera</taxon>
        <taxon>Endopterygota</taxon>
        <taxon>Coleoptera</taxon>
        <taxon>Polyphaga</taxon>
        <taxon>Cucujiformia</taxon>
        <taxon>Curculionidae</taxon>
        <taxon>Scolytinae</taxon>
        <taxon>Hypothenemus</taxon>
    </lineage>
</organism>
<keyword evidence="3" id="KW-1185">Reference proteome</keyword>
<comment type="caution">
    <text evidence="2">The sequence shown here is derived from an EMBL/GenBank/DDBJ whole genome shotgun (WGS) entry which is preliminary data.</text>
</comment>
<name>A0ABD1EVV0_HYPHA</name>
<accession>A0ABD1EVV0</accession>
<dbReference type="Proteomes" id="UP001566132">
    <property type="component" value="Unassembled WGS sequence"/>
</dbReference>
<proteinExistence type="predicted"/>
<reference evidence="2 3" key="1">
    <citation type="submission" date="2024-05" db="EMBL/GenBank/DDBJ databases">
        <title>Genetic variation in Jamaican populations of the coffee berry borer (Hypothenemus hampei).</title>
        <authorList>
            <person name="Errbii M."/>
            <person name="Myrie A."/>
        </authorList>
    </citation>
    <scope>NUCLEOTIDE SEQUENCE [LARGE SCALE GENOMIC DNA]</scope>
    <source>
        <strain evidence="2">JA-Hopewell-2020-01-JO</strain>
        <tissue evidence="2">Whole body</tissue>
    </source>
</reference>
<dbReference type="EMBL" id="JBDJPC010000005">
    <property type="protein sequence ID" value="KAL1502745.1"/>
    <property type="molecule type" value="Genomic_DNA"/>
</dbReference>
<feature type="region of interest" description="Disordered" evidence="1">
    <location>
        <begin position="1"/>
        <end position="25"/>
    </location>
</feature>
<evidence type="ECO:0000313" key="3">
    <source>
        <dbReference type="Proteomes" id="UP001566132"/>
    </source>
</evidence>
<protein>
    <submittedName>
        <fullName evidence="2">Uncharacterized protein</fullName>
    </submittedName>
</protein>
<dbReference type="AlphaFoldDB" id="A0ABD1EVV0"/>
<sequence length="57" mass="6392">MKSRFLASELPRYPNLPPGPSNSRRGLAEELRQFLPISAAIRLTNSNGQKARISKQK</sequence>